<organism evidence="3 4">
    <name type="scientific">Erpetoichthys calabaricus</name>
    <name type="common">Rope fish</name>
    <name type="synonym">Calamoichthys calabaricus</name>
    <dbReference type="NCBI Taxonomy" id="27687"/>
    <lineage>
        <taxon>Eukaryota</taxon>
        <taxon>Metazoa</taxon>
        <taxon>Chordata</taxon>
        <taxon>Craniata</taxon>
        <taxon>Vertebrata</taxon>
        <taxon>Euteleostomi</taxon>
        <taxon>Actinopterygii</taxon>
        <taxon>Polypteriformes</taxon>
        <taxon>Polypteridae</taxon>
        <taxon>Erpetoichthys</taxon>
    </lineage>
</organism>
<reference evidence="3" key="3">
    <citation type="submission" date="2025-09" db="UniProtKB">
        <authorList>
            <consortium name="Ensembl"/>
        </authorList>
    </citation>
    <scope>IDENTIFICATION</scope>
</reference>
<evidence type="ECO:0000256" key="1">
    <source>
        <dbReference type="ARBA" id="ARBA00039658"/>
    </source>
</evidence>
<dbReference type="InterPro" id="IPR012337">
    <property type="entry name" value="RNaseH-like_sf"/>
</dbReference>
<dbReference type="Gene3D" id="1.10.340.70">
    <property type="match status" value="1"/>
</dbReference>
<dbReference type="Proteomes" id="UP000694620">
    <property type="component" value="Chromosome 18"/>
</dbReference>
<dbReference type="PROSITE" id="PS50994">
    <property type="entry name" value="INTEGRASE"/>
    <property type="match status" value="1"/>
</dbReference>
<gene>
    <name evidence="3" type="primary">zgc:113436</name>
</gene>
<dbReference type="GO" id="GO:0015074">
    <property type="term" value="P:DNA integration"/>
    <property type="evidence" value="ECO:0007669"/>
    <property type="project" value="InterPro"/>
</dbReference>
<dbReference type="RefSeq" id="XP_051777065.1">
    <property type="nucleotide sequence ID" value="XM_051921105.1"/>
</dbReference>
<dbReference type="InterPro" id="IPR041588">
    <property type="entry name" value="Integrase_H2C2"/>
</dbReference>
<dbReference type="PANTHER" id="PTHR37984">
    <property type="entry name" value="PROTEIN CBG26694"/>
    <property type="match status" value="1"/>
</dbReference>
<dbReference type="InterPro" id="IPR001584">
    <property type="entry name" value="Integrase_cat-core"/>
</dbReference>
<dbReference type="AlphaFoldDB" id="A0A8C4TG85"/>
<sequence length="420" mass="48569">MLSVDSLPVAEEEVVESTSNKWEDIYTFLAEGCFPPTMGPVRKKNLKRYAQKFILEDGRLYYVGQKKEEKREVVIDPERKRQIFLECHFNDIGHHLGQKKTVHRIQSRYYWLGIVRDVVDWIKVCETCQNAEHNKSLSRKLRPIKVEAPWEILIIDLMGPFPETSKENTFLLLLTDYFSKWVEAIPLPKKEPLSVARCLSSAFYRFGAAKTVFCCQSREFCEEVTKHLIERWNFILKISPIEQPQQTSLYDRSTDMLKEALRQVMTEKQADWDDHLDPVLFVFRTSVNATTKFTPFFLMFNREASYPAEIEFDSGKEEQVQDMPVCSVKQDIAIEFAAAIQEQQNAVKQMVIANMNAAYKEEKKSSKRRARSLPSLTFKVDHSLLGVSDSAQLKRLKKNHYISFPAETVLAPDQCGTGGK</sequence>
<dbReference type="FunFam" id="1.10.340.70:FF:000001">
    <property type="entry name" value="Retrovirus-related Pol polyprotein from transposon gypsy-like Protein"/>
    <property type="match status" value="1"/>
</dbReference>
<protein>
    <recommendedName>
        <fullName evidence="1">Gypsy retrotransposon integrase-like protein 1</fullName>
    </recommendedName>
</protein>
<evidence type="ECO:0000259" key="2">
    <source>
        <dbReference type="PROSITE" id="PS50994"/>
    </source>
</evidence>
<dbReference type="GO" id="GO:0003676">
    <property type="term" value="F:nucleic acid binding"/>
    <property type="evidence" value="ECO:0007669"/>
    <property type="project" value="InterPro"/>
</dbReference>
<dbReference type="OrthoDB" id="413122at2759"/>
<dbReference type="GeneTree" id="ENSGT00940000164419"/>
<feature type="domain" description="Integrase catalytic" evidence="2">
    <location>
        <begin position="145"/>
        <end position="303"/>
    </location>
</feature>
<dbReference type="Gene3D" id="3.30.420.10">
    <property type="entry name" value="Ribonuclease H-like superfamily/Ribonuclease H"/>
    <property type="match status" value="1"/>
</dbReference>
<dbReference type="GeneID" id="127526227"/>
<name>A0A8C4TG85_ERPCA</name>
<dbReference type="InterPro" id="IPR036397">
    <property type="entry name" value="RNaseH_sf"/>
</dbReference>
<reference evidence="3" key="2">
    <citation type="submission" date="2025-08" db="UniProtKB">
        <authorList>
            <consortium name="Ensembl"/>
        </authorList>
    </citation>
    <scope>IDENTIFICATION</scope>
</reference>
<accession>A0A8C4TG85</accession>
<dbReference type="SUPFAM" id="SSF53098">
    <property type="entry name" value="Ribonuclease H-like"/>
    <property type="match status" value="1"/>
</dbReference>
<dbReference type="Ensembl" id="ENSECRT00000032969.1">
    <property type="protein sequence ID" value="ENSECRP00000032247.1"/>
    <property type="gene ID" value="ENSECRG00000021866.1"/>
</dbReference>
<proteinExistence type="predicted"/>
<evidence type="ECO:0000313" key="3">
    <source>
        <dbReference type="Ensembl" id="ENSECRP00000032247.1"/>
    </source>
</evidence>
<reference evidence="3" key="1">
    <citation type="submission" date="2021-06" db="EMBL/GenBank/DDBJ databases">
        <authorList>
            <consortium name="Wellcome Sanger Institute Data Sharing"/>
        </authorList>
    </citation>
    <scope>NUCLEOTIDE SEQUENCE [LARGE SCALE GENOMIC DNA]</scope>
</reference>
<dbReference type="PANTHER" id="PTHR37984:SF5">
    <property type="entry name" value="PROTEIN NYNRIN-LIKE"/>
    <property type="match status" value="1"/>
</dbReference>
<evidence type="ECO:0000313" key="4">
    <source>
        <dbReference type="Proteomes" id="UP000694620"/>
    </source>
</evidence>
<dbReference type="InterPro" id="IPR050951">
    <property type="entry name" value="Retrovirus_Pol_polyprotein"/>
</dbReference>
<dbReference type="Pfam" id="PF17921">
    <property type="entry name" value="Integrase_H2C2"/>
    <property type="match status" value="1"/>
</dbReference>
<keyword evidence="4" id="KW-1185">Reference proteome</keyword>